<gene>
    <name evidence="2" type="ORF">DW747_07130</name>
</gene>
<dbReference type="AlphaFoldDB" id="A0A3E2XME4"/>
<dbReference type="PANTHER" id="PTHR43617">
    <property type="entry name" value="L-AMINO ACID N-ACETYLTRANSFERASE"/>
    <property type="match status" value="1"/>
</dbReference>
<dbReference type="Gene3D" id="3.40.630.30">
    <property type="match status" value="1"/>
</dbReference>
<comment type="caution">
    <text evidence="2">The sequence shown here is derived from an EMBL/GenBank/DDBJ whole genome shotgun (WGS) entry which is preliminary data.</text>
</comment>
<accession>A0A3E2XME4</accession>
<keyword evidence="2" id="KW-0808">Transferase</keyword>
<dbReference type="Pfam" id="PF00583">
    <property type="entry name" value="Acetyltransf_1"/>
    <property type="match status" value="1"/>
</dbReference>
<evidence type="ECO:0000313" key="3">
    <source>
        <dbReference type="Proteomes" id="UP000261231"/>
    </source>
</evidence>
<name>A0A3E2XME4_9FIRM</name>
<dbReference type="Proteomes" id="UP000261231">
    <property type="component" value="Unassembled WGS sequence"/>
</dbReference>
<dbReference type="InterPro" id="IPR016181">
    <property type="entry name" value="Acyl_CoA_acyltransferase"/>
</dbReference>
<sequence length="156" mass="18502">MKGNTNKFMKIHEITPKDYTDLHRLYCQLEDDWTSDIQDMIRVLEEVKDDPHYHLVGIFDDADKLAGTITLSKCLDLTAKARFYYSLENLVIDENYRQQGYGQALMQYVEDYVRRHNGRYVNLTSSIHRSDAHEFYYRIGFPRNYTVGFKKNVVDD</sequence>
<dbReference type="OrthoDB" id="2611698at2"/>
<dbReference type="RefSeq" id="WP_117539712.1">
    <property type="nucleotide sequence ID" value="NZ_QVFD01000005.1"/>
</dbReference>
<keyword evidence="3" id="KW-1185">Reference proteome</keyword>
<reference evidence="2 3" key="1">
    <citation type="submission" date="2018-08" db="EMBL/GenBank/DDBJ databases">
        <title>A genome reference for cultivated species of the human gut microbiota.</title>
        <authorList>
            <person name="Zou Y."/>
            <person name="Xue W."/>
            <person name="Luo G."/>
        </authorList>
    </citation>
    <scope>NUCLEOTIDE SEQUENCE [LARGE SCALE GENOMIC DNA]</scope>
    <source>
        <strain evidence="2 3">AM28-39</strain>
    </source>
</reference>
<dbReference type="SUPFAM" id="SSF55729">
    <property type="entry name" value="Acyl-CoA N-acyltransferases (Nat)"/>
    <property type="match status" value="1"/>
</dbReference>
<evidence type="ECO:0000313" key="2">
    <source>
        <dbReference type="EMBL" id="RGC47930.1"/>
    </source>
</evidence>
<dbReference type="GO" id="GO:0016747">
    <property type="term" value="F:acyltransferase activity, transferring groups other than amino-acyl groups"/>
    <property type="evidence" value="ECO:0007669"/>
    <property type="project" value="InterPro"/>
</dbReference>
<dbReference type="CDD" id="cd04301">
    <property type="entry name" value="NAT_SF"/>
    <property type="match status" value="1"/>
</dbReference>
<evidence type="ECO:0000259" key="1">
    <source>
        <dbReference type="PROSITE" id="PS51186"/>
    </source>
</evidence>
<dbReference type="InterPro" id="IPR050276">
    <property type="entry name" value="MshD_Acetyltransferase"/>
</dbReference>
<proteinExistence type="predicted"/>
<dbReference type="InterPro" id="IPR000182">
    <property type="entry name" value="GNAT_dom"/>
</dbReference>
<organism evidence="2 3">
    <name type="scientific">Coprococcus catus</name>
    <dbReference type="NCBI Taxonomy" id="116085"/>
    <lineage>
        <taxon>Bacteria</taxon>
        <taxon>Bacillati</taxon>
        <taxon>Bacillota</taxon>
        <taxon>Clostridia</taxon>
        <taxon>Lachnospirales</taxon>
        <taxon>Lachnospiraceae</taxon>
        <taxon>Coprococcus</taxon>
    </lineage>
</organism>
<protein>
    <submittedName>
        <fullName evidence="2">GNAT family N-acetyltransferase</fullName>
    </submittedName>
</protein>
<dbReference type="PROSITE" id="PS51186">
    <property type="entry name" value="GNAT"/>
    <property type="match status" value="1"/>
</dbReference>
<feature type="domain" description="N-acetyltransferase" evidence="1">
    <location>
        <begin position="9"/>
        <end position="156"/>
    </location>
</feature>
<dbReference type="EMBL" id="QVFD01000005">
    <property type="protein sequence ID" value="RGC47930.1"/>
    <property type="molecule type" value="Genomic_DNA"/>
</dbReference>